<dbReference type="AlphaFoldDB" id="A0AAD8XWZ7"/>
<gene>
    <name evidence="1" type="ORF">QTG54_014073</name>
</gene>
<sequence length="339" mass="38234">MSTRVIYYFIYRGGRAPFVRFAVIDQCVTSISAFAFERNGNLLDVQLHNFVDTIETHAFCLCSSLTHMVMLGVKNVDYSAFYACWELSCVEFGKNLETIGESAFDQCTSLRHIKMPNVLRIGLRAFQDCAVTELDLPLGLEVVEGQAFGGCQSLTRVSMPLKGGMIQDGAFISCSRLVRIDLIGGIHDFVSSLHLEEWKDTMKAEIDRINQDLPLSSVRGVDKTTAIQEWMQSVLDSSEQYKVAHYAMLKECMSVLELAVWRANIVEAEKEREIDNKKKKKKAVAATPSVSLEEILSETLKIDNEWSFRQAQRGGSIEVVIQNVLPYLMCTKLDECRQE</sequence>
<dbReference type="PANTHER" id="PTHR45661">
    <property type="entry name" value="SURFACE ANTIGEN"/>
    <property type="match status" value="1"/>
</dbReference>
<organism evidence="1 2">
    <name type="scientific">Skeletonema marinoi</name>
    <dbReference type="NCBI Taxonomy" id="267567"/>
    <lineage>
        <taxon>Eukaryota</taxon>
        <taxon>Sar</taxon>
        <taxon>Stramenopiles</taxon>
        <taxon>Ochrophyta</taxon>
        <taxon>Bacillariophyta</taxon>
        <taxon>Coscinodiscophyceae</taxon>
        <taxon>Thalassiosirophycidae</taxon>
        <taxon>Thalassiosirales</taxon>
        <taxon>Skeletonemataceae</taxon>
        <taxon>Skeletonema</taxon>
        <taxon>Skeletonema marinoi-dohrnii complex</taxon>
    </lineage>
</organism>
<dbReference type="SUPFAM" id="SSF52058">
    <property type="entry name" value="L domain-like"/>
    <property type="match status" value="1"/>
</dbReference>
<dbReference type="Proteomes" id="UP001224775">
    <property type="component" value="Unassembled WGS sequence"/>
</dbReference>
<keyword evidence="2" id="KW-1185">Reference proteome</keyword>
<reference evidence="1" key="1">
    <citation type="submission" date="2023-06" db="EMBL/GenBank/DDBJ databases">
        <title>Survivors Of The Sea: Transcriptome response of Skeletonema marinoi to long-term dormancy.</title>
        <authorList>
            <person name="Pinder M.I.M."/>
            <person name="Kourtchenko O."/>
            <person name="Robertson E.K."/>
            <person name="Larsson T."/>
            <person name="Maumus F."/>
            <person name="Osuna-Cruz C.M."/>
            <person name="Vancaester E."/>
            <person name="Stenow R."/>
            <person name="Vandepoele K."/>
            <person name="Ploug H."/>
            <person name="Bruchert V."/>
            <person name="Godhe A."/>
            <person name="Topel M."/>
        </authorList>
    </citation>
    <scope>NUCLEOTIDE SEQUENCE</scope>
    <source>
        <strain evidence="1">R05AC</strain>
    </source>
</reference>
<comment type="caution">
    <text evidence="1">The sequence shown here is derived from an EMBL/GenBank/DDBJ whole genome shotgun (WGS) entry which is preliminary data.</text>
</comment>
<dbReference type="Pfam" id="PF13306">
    <property type="entry name" value="LRR_5"/>
    <property type="match status" value="1"/>
</dbReference>
<name>A0AAD8XWZ7_9STRA</name>
<dbReference type="InterPro" id="IPR026906">
    <property type="entry name" value="LRR_5"/>
</dbReference>
<dbReference type="PANTHER" id="PTHR45661:SF3">
    <property type="entry name" value="IG-LIKE DOMAIN-CONTAINING PROTEIN"/>
    <property type="match status" value="1"/>
</dbReference>
<evidence type="ECO:0000313" key="1">
    <source>
        <dbReference type="EMBL" id="KAK1735007.1"/>
    </source>
</evidence>
<dbReference type="Gene3D" id="3.80.10.10">
    <property type="entry name" value="Ribonuclease Inhibitor"/>
    <property type="match status" value="2"/>
</dbReference>
<evidence type="ECO:0008006" key="3">
    <source>
        <dbReference type="Google" id="ProtNLM"/>
    </source>
</evidence>
<accession>A0AAD8XWZ7</accession>
<proteinExistence type="predicted"/>
<evidence type="ECO:0000313" key="2">
    <source>
        <dbReference type="Proteomes" id="UP001224775"/>
    </source>
</evidence>
<dbReference type="EMBL" id="JATAAI010000035">
    <property type="protein sequence ID" value="KAK1735007.1"/>
    <property type="molecule type" value="Genomic_DNA"/>
</dbReference>
<dbReference type="InterPro" id="IPR053139">
    <property type="entry name" value="Surface_bspA-like"/>
</dbReference>
<dbReference type="InterPro" id="IPR032675">
    <property type="entry name" value="LRR_dom_sf"/>
</dbReference>
<protein>
    <recommendedName>
        <fullName evidence="3">Leucine-rich repeat protein</fullName>
    </recommendedName>
</protein>